<protein>
    <submittedName>
        <fullName evidence="1">Uncharacterized protein</fullName>
    </submittedName>
</protein>
<dbReference type="AlphaFoldDB" id="A0A319EDI9"/>
<accession>A0A319EDI9</accession>
<organism evidence="1 2">
    <name type="scientific">Aspergillus sclerotiicarbonarius (strain CBS 121057 / IBT 28362)</name>
    <dbReference type="NCBI Taxonomy" id="1448318"/>
    <lineage>
        <taxon>Eukaryota</taxon>
        <taxon>Fungi</taxon>
        <taxon>Dikarya</taxon>
        <taxon>Ascomycota</taxon>
        <taxon>Pezizomycotina</taxon>
        <taxon>Eurotiomycetes</taxon>
        <taxon>Eurotiomycetidae</taxon>
        <taxon>Eurotiales</taxon>
        <taxon>Aspergillaceae</taxon>
        <taxon>Aspergillus</taxon>
        <taxon>Aspergillus subgen. Circumdati</taxon>
    </lineage>
</organism>
<keyword evidence="2" id="KW-1185">Reference proteome</keyword>
<feature type="non-terminal residue" evidence="1">
    <location>
        <position position="1"/>
    </location>
</feature>
<evidence type="ECO:0000313" key="2">
    <source>
        <dbReference type="Proteomes" id="UP000248423"/>
    </source>
</evidence>
<dbReference type="EMBL" id="KZ826336">
    <property type="protein sequence ID" value="PYI08262.1"/>
    <property type="molecule type" value="Genomic_DNA"/>
</dbReference>
<evidence type="ECO:0000313" key="1">
    <source>
        <dbReference type="EMBL" id="PYI08262.1"/>
    </source>
</evidence>
<reference evidence="1 2" key="1">
    <citation type="submission" date="2018-02" db="EMBL/GenBank/DDBJ databases">
        <title>The genomes of Aspergillus section Nigri reveals drivers in fungal speciation.</title>
        <authorList>
            <consortium name="DOE Joint Genome Institute"/>
            <person name="Vesth T.C."/>
            <person name="Nybo J."/>
            <person name="Theobald S."/>
            <person name="Brandl J."/>
            <person name="Frisvad J.C."/>
            <person name="Nielsen K.F."/>
            <person name="Lyhne E.K."/>
            <person name="Kogle M.E."/>
            <person name="Kuo A."/>
            <person name="Riley R."/>
            <person name="Clum A."/>
            <person name="Nolan M."/>
            <person name="Lipzen A."/>
            <person name="Salamov A."/>
            <person name="Henrissat B."/>
            <person name="Wiebenga A."/>
            <person name="De vries R.P."/>
            <person name="Grigoriev I.V."/>
            <person name="Mortensen U.H."/>
            <person name="Andersen M.R."/>
            <person name="Baker S.E."/>
        </authorList>
    </citation>
    <scope>NUCLEOTIDE SEQUENCE [LARGE SCALE GENOMIC DNA]</scope>
    <source>
        <strain evidence="1 2">CBS 121057</strain>
    </source>
</reference>
<name>A0A319EDI9_ASPSB</name>
<gene>
    <name evidence="1" type="ORF">BO78DRAFT_468680</name>
</gene>
<dbReference type="Proteomes" id="UP000248423">
    <property type="component" value="Unassembled WGS sequence"/>
</dbReference>
<dbReference type="VEuPathDB" id="FungiDB:BO78DRAFT_468680"/>
<proteinExistence type="predicted"/>
<sequence>LCLPEEYACLPDALWKLFPSLICFLFATTATGGTTPGNSYRPPFRARLRAEVSLNLGSPATPQPSTLTTITID</sequence>